<dbReference type="CTD" id="6755992"/>
<keyword evidence="8" id="KW-1185">Reference proteome</keyword>
<feature type="transmembrane region" description="Helical" evidence="5">
    <location>
        <begin position="62"/>
        <end position="82"/>
    </location>
</feature>
<dbReference type="AlphaFoldDB" id="B3S360"/>
<feature type="transmembrane region" description="Helical" evidence="5">
    <location>
        <begin position="381"/>
        <end position="405"/>
    </location>
</feature>
<feature type="transmembrane region" description="Helical" evidence="5">
    <location>
        <begin position="315"/>
        <end position="345"/>
    </location>
</feature>
<accession>B3S360</accession>
<dbReference type="PANTHER" id="PTHR10924">
    <property type="entry name" value="MAJOR FACILITATOR SUPERFAMILY PROTEIN-RELATED"/>
    <property type="match status" value="1"/>
</dbReference>
<feature type="transmembrane region" description="Helical" evidence="5">
    <location>
        <begin position="102"/>
        <end position="122"/>
    </location>
</feature>
<feature type="transmembrane region" description="Helical" evidence="5">
    <location>
        <begin position="284"/>
        <end position="303"/>
    </location>
</feature>
<dbReference type="Proteomes" id="UP000009022">
    <property type="component" value="Unassembled WGS sequence"/>
</dbReference>
<dbReference type="InterPro" id="IPR036259">
    <property type="entry name" value="MFS_trans_sf"/>
</dbReference>
<evidence type="ECO:0000256" key="2">
    <source>
        <dbReference type="ARBA" id="ARBA00022692"/>
    </source>
</evidence>
<dbReference type="GO" id="GO:0022857">
    <property type="term" value="F:transmembrane transporter activity"/>
    <property type="evidence" value="ECO:0007669"/>
    <property type="project" value="InterPro"/>
</dbReference>
<comment type="subcellular location">
    <subcellularLocation>
        <location evidence="1">Membrane</location>
        <topology evidence="1">Multi-pass membrane protein</topology>
    </subcellularLocation>
</comment>
<dbReference type="eggNOG" id="KOG2563">
    <property type="taxonomic scope" value="Eukaryota"/>
</dbReference>
<evidence type="ECO:0000313" key="7">
    <source>
        <dbReference type="EMBL" id="EDV22914.1"/>
    </source>
</evidence>
<dbReference type="SUPFAM" id="SSF103473">
    <property type="entry name" value="MFS general substrate transporter"/>
    <property type="match status" value="1"/>
</dbReference>
<feature type="transmembrane region" description="Helical" evidence="5">
    <location>
        <begin position="129"/>
        <end position="151"/>
    </location>
</feature>
<feature type="transmembrane region" description="Helical" evidence="5">
    <location>
        <begin position="224"/>
        <end position="244"/>
    </location>
</feature>
<keyword evidence="2 5" id="KW-0812">Transmembrane</keyword>
<reference evidence="7 8" key="1">
    <citation type="journal article" date="2008" name="Nature">
        <title>The Trichoplax genome and the nature of placozoans.</title>
        <authorList>
            <person name="Srivastava M."/>
            <person name="Begovic E."/>
            <person name="Chapman J."/>
            <person name="Putnam N.H."/>
            <person name="Hellsten U."/>
            <person name="Kawashima T."/>
            <person name="Kuo A."/>
            <person name="Mitros T."/>
            <person name="Salamov A."/>
            <person name="Carpenter M.L."/>
            <person name="Signorovitch A.Y."/>
            <person name="Moreno M.A."/>
            <person name="Kamm K."/>
            <person name="Grimwood J."/>
            <person name="Schmutz J."/>
            <person name="Shapiro H."/>
            <person name="Grigoriev I.V."/>
            <person name="Buss L.W."/>
            <person name="Schierwater B."/>
            <person name="Dellaporta S.L."/>
            <person name="Rokhsar D.S."/>
        </authorList>
    </citation>
    <scope>NUCLEOTIDE SEQUENCE [LARGE SCALE GENOMIC DNA]</scope>
    <source>
        <strain evidence="7 8">Grell-BS-1999</strain>
    </source>
</reference>
<proteinExistence type="predicted"/>
<keyword evidence="4 5" id="KW-0472">Membrane</keyword>
<dbReference type="OrthoDB" id="422206at2759"/>
<protein>
    <recommendedName>
        <fullName evidence="6">Major facilitator superfamily (MFS) profile domain-containing protein</fullName>
    </recommendedName>
</protein>
<sequence length="585" mass="64418">MANNVIPKNDENINLMMNYGNNEEKYEKNTVSDSGTFIDRASDSVYGMIRLHPVPEVHPNRWFILATITFLNLCNAMLYYTFAMIADSTALYYKISLSDVNWLSIVVLLGFVIVGPISIWLLDKYGLRVGIVVNGWVTLLGASIRVLSAYVPAAGRIPTLFIGQGLIALGQPVILATTTKMAAVWFPDEERILANTIATLGVTLGMMVSSVLSPAITNHNYLKMPILLIINLIPVAAATLMATIGMKYSKPPNAPSFIMMLDENPESTWKCITNLLKSDSSYQLLAITVATHFAVLGTVGVLIEQILCPTGYPDVIIAFTDFAGLCIVIMTMCGFIAAVIILFFIRSINHFEVISKVFLSLANLSLIGFFMSAGYRNCQGLLCLFAALYGIFGMSLVPMMLELCVECSYPVDEVISSGVLFLLATIISVVMIIVLPIISPPLDSSQIIYSACHHSQLSSSNSPSPMISVPDTAIIPRDYSWATVVMVGLLTLATLIYVIFFQATYKRKAAEDNHKFNCWHAYRLETVSPELYLSYIVGGKLSWIAFIIYFSVLLIDQILVSATRAIVKDNLIATFPPKIHLDEKK</sequence>
<dbReference type="GO" id="GO:0016020">
    <property type="term" value="C:membrane"/>
    <property type="evidence" value="ECO:0000318"/>
    <property type="project" value="GO_Central"/>
</dbReference>
<feature type="transmembrane region" description="Helical" evidence="5">
    <location>
        <begin position="479"/>
        <end position="500"/>
    </location>
</feature>
<dbReference type="OMA" id="CAYPFIM"/>
<dbReference type="PANTHER" id="PTHR10924:SF6">
    <property type="entry name" value="SOLUTE CARRIER FAMILY 49 MEMBER A3"/>
    <property type="match status" value="1"/>
</dbReference>
<dbReference type="Gene3D" id="1.20.1250.20">
    <property type="entry name" value="MFS general substrate transporter like domains"/>
    <property type="match status" value="1"/>
</dbReference>
<dbReference type="Pfam" id="PF07690">
    <property type="entry name" value="MFS_1"/>
    <property type="match status" value="1"/>
</dbReference>
<feature type="transmembrane region" description="Helical" evidence="5">
    <location>
        <begin position="157"/>
        <end position="180"/>
    </location>
</feature>
<dbReference type="EMBL" id="DS985248">
    <property type="protein sequence ID" value="EDV22914.1"/>
    <property type="molecule type" value="Genomic_DNA"/>
</dbReference>
<evidence type="ECO:0000313" key="8">
    <source>
        <dbReference type="Proteomes" id="UP000009022"/>
    </source>
</evidence>
<dbReference type="InterPro" id="IPR020846">
    <property type="entry name" value="MFS_dom"/>
</dbReference>
<dbReference type="KEGG" id="tad:TRIADDRAFT_58608"/>
<feature type="transmembrane region" description="Helical" evidence="5">
    <location>
        <begin position="357"/>
        <end position="375"/>
    </location>
</feature>
<dbReference type="GeneID" id="6755992"/>
<evidence type="ECO:0000256" key="4">
    <source>
        <dbReference type="ARBA" id="ARBA00023136"/>
    </source>
</evidence>
<evidence type="ECO:0000256" key="1">
    <source>
        <dbReference type="ARBA" id="ARBA00004141"/>
    </source>
</evidence>
<evidence type="ECO:0000256" key="5">
    <source>
        <dbReference type="SAM" id="Phobius"/>
    </source>
</evidence>
<feature type="domain" description="Major facilitator superfamily (MFS) profile" evidence="6">
    <location>
        <begin position="61"/>
        <end position="506"/>
    </location>
</feature>
<feature type="transmembrane region" description="Helical" evidence="5">
    <location>
        <begin position="532"/>
        <end position="555"/>
    </location>
</feature>
<name>B3S360_TRIAD</name>
<dbReference type="InParanoid" id="B3S360"/>
<dbReference type="InterPro" id="IPR011701">
    <property type="entry name" value="MFS"/>
</dbReference>
<dbReference type="PhylomeDB" id="B3S360"/>
<feature type="transmembrane region" description="Helical" evidence="5">
    <location>
        <begin position="417"/>
        <end position="438"/>
    </location>
</feature>
<evidence type="ECO:0000256" key="3">
    <source>
        <dbReference type="ARBA" id="ARBA00022989"/>
    </source>
</evidence>
<feature type="transmembrane region" description="Helical" evidence="5">
    <location>
        <begin position="192"/>
        <end position="212"/>
    </location>
</feature>
<dbReference type="PROSITE" id="PS50850">
    <property type="entry name" value="MFS"/>
    <property type="match status" value="1"/>
</dbReference>
<gene>
    <name evidence="7" type="ORF">TRIADDRAFT_58608</name>
</gene>
<evidence type="ECO:0000259" key="6">
    <source>
        <dbReference type="PROSITE" id="PS50850"/>
    </source>
</evidence>
<dbReference type="InterPro" id="IPR049680">
    <property type="entry name" value="FLVCR1-2_SLC49-like"/>
</dbReference>
<organism evidence="7 8">
    <name type="scientific">Trichoplax adhaerens</name>
    <name type="common">Trichoplax reptans</name>
    <dbReference type="NCBI Taxonomy" id="10228"/>
    <lineage>
        <taxon>Eukaryota</taxon>
        <taxon>Metazoa</taxon>
        <taxon>Placozoa</taxon>
        <taxon>Uniplacotomia</taxon>
        <taxon>Trichoplacea</taxon>
        <taxon>Trichoplacidae</taxon>
        <taxon>Trichoplax</taxon>
    </lineage>
</organism>
<keyword evidence="3 5" id="KW-1133">Transmembrane helix</keyword>
<dbReference type="HOGENOM" id="CLU_023132_3_2_1"/>
<dbReference type="RefSeq" id="XP_002114780.1">
    <property type="nucleotide sequence ID" value="XM_002114744.1"/>
</dbReference>